<reference evidence="3" key="1">
    <citation type="submission" date="2017-06" db="EMBL/GenBank/DDBJ databases">
        <title>Capnocytophaga spp. assemblies.</title>
        <authorList>
            <person name="Gulvik C.A."/>
        </authorList>
    </citation>
    <scope>NUCLEOTIDE SEQUENCE [LARGE SCALE GENOMIC DNA]</scope>
    <source>
        <strain evidence="3">H1496</strain>
    </source>
</reference>
<name>A0A250FP10_9FLAO</name>
<dbReference type="KEGG" id="cgh:CGC50_00385"/>
<dbReference type="GeneID" id="84807024"/>
<protein>
    <submittedName>
        <fullName evidence="2">Uncharacterized protein</fullName>
    </submittedName>
</protein>
<dbReference type="Proteomes" id="UP000217250">
    <property type="component" value="Chromosome"/>
</dbReference>
<dbReference type="InterPro" id="IPR008969">
    <property type="entry name" value="CarboxyPept-like_regulatory"/>
</dbReference>
<organism evidence="2 3">
    <name type="scientific">Capnocytophaga gingivalis</name>
    <dbReference type="NCBI Taxonomy" id="1017"/>
    <lineage>
        <taxon>Bacteria</taxon>
        <taxon>Pseudomonadati</taxon>
        <taxon>Bacteroidota</taxon>
        <taxon>Flavobacteriia</taxon>
        <taxon>Flavobacteriales</taxon>
        <taxon>Flavobacteriaceae</taxon>
        <taxon>Capnocytophaga</taxon>
    </lineage>
</organism>
<evidence type="ECO:0000313" key="3">
    <source>
        <dbReference type="Proteomes" id="UP000217250"/>
    </source>
</evidence>
<accession>A0A250FP10</accession>
<gene>
    <name evidence="2" type="ORF">CGC50_00385</name>
</gene>
<dbReference type="AlphaFoldDB" id="A0A250FP10"/>
<feature type="chain" id="PRO_5012761227" evidence="1">
    <location>
        <begin position="19"/>
        <end position="259"/>
    </location>
</feature>
<dbReference type="OMA" id="CYEEYKV"/>
<keyword evidence="1" id="KW-0732">Signal</keyword>
<evidence type="ECO:0000313" key="2">
    <source>
        <dbReference type="EMBL" id="ATA85746.1"/>
    </source>
</evidence>
<dbReference type="OrthoDB" id="1467339at2"/>
<feature type="signal peptide" evidence="1">
    <location>
        <begin position="1"/>
        <end position="18"/>
    </location>
</feature>
<dbReference type="EMBL" id="CP022386">
    <property type="protein sequence ID" value="ATA85746.1"/>
    <property type="molecule type" value="Genomic_DNA"/>
</dbReference>
<dbReference type="RefSeq" id="WP_002665603.1">
    <property type="nucleotide sequence ID" value="NZ_CAUSZE010000001.1"/>
</dbReference>
<dbReference type="SUPFAM" id="SSF49464">
    <property type="entry name" value="Carboxypeptidase regulatory domain-like"/>
    <property type="match status" value="1"/>
</dbReference>
<sequence>MRNILLIFLCICSFLGYAQEETLMRGSVFNTKTNLPLDNVNVLNINQVKGTVTNIKGDFSIRVAVNDTLHFSYLGFKSIKIRVTQDMIRFPGTRIGMTELAYALEEVVISPYRLTGYLDIDAKYMPVNTNRQYSISGLDLGYEPRTRDKNKTEEVVTSVLNPAGLLYKAFSSRAKDLRKLKKMKQSDEIRSMLNGKYDREALAEILGISKDKLEELLRHCNYSKDFIKNSNDLQFLDALTQCYEEYKLLNKNGEPQNKK</sequence>
<evidence type="ECO:0000256" key="1">
    <source>
        <dbReference type="SAM" id="SignalP"/>
    </source>
</evidence>
<proteinExistence type="predicted"/>
<dbReference type="Pfam" id="PF13715">
    <property type="entry name" value="CarbopepD_reg_2"/>
    <property type="match status" value="1"/>
</dbReference>